<dbReference type="SUPFAM" id="SSF51445">
    <property type="entry name" value="(Trans)glycosidases"/>
    <property type="match status" value="1"/>
</dbReference>
<evidence type="ECO:0000313" key="2">
    <source>
        <dbReference type="EMBL" id="GBG00356.1"/>
    </source>
</evidence>
<gene>
    <name evidence="2" type="ORF">Rsub_13088</name>
</gene>
<dbReference type="Gene3D" id="3.20.20.80">
    <property type="entry name" value="Glycosidases"/>
    <property type="match status" value="1"/>
</dbReference>
<evidence type="ECO:0008006" key="4">
    <source>
        <dbReference type="Google" id="ProtNLM"/>
    </source>
</evidence>
<dbReference type="STRING" id="307507.A0A2V0PSM5"/>
<comment type="caution">
    <text evidence="2">The sequence shown here is derived from an EMBL/GenBank/DDBJ whole genome shotgun (WGS) entry which is preliminary data.</text>
</comment>
<protein>
    <recommendedName>
        <fullName evidence="4">Glycoside hydrolase</fullName>
    </recommendedName>
</protein>
<organism evidence="2 3">
    <name type="scientific">Raphidocelis subcapitata</name>
    <dbReference type="NCBI Taxonomy" id="307507"/>
    <lineage>
        <taxon>Eukaryota</taxon>
        <taxon>Viridiplantae</taxon>
        <taxon>Chlorophyta</taxon>
        <taxon>core chlorophytes</taxon>
        <taxon>Chlorophyceae</taxon>
        <taxon>CS clade</taxon>
        <taxon>Sphaeropleales</taxon>
        <taxon>Selenastraceae</taxon>
        <taxon>Raphidocelis</taxon>
    </lineage>
</organism>
<dbReference type="AlphaFoldDB" id="A0A2V0PSM5"/>
<reference evidence="2 3" key="1">
    <citation type="journal article" date="2018" name="Sci. Rep.">
        <title>Raphidocelis subcapitata (=Pseudokirchneriella subcapitata) provides an insight into genome evolution and environmental adaptations in the Sphaeropleales.</title>
        <authorList>
            <person name="Suzuki S."/>
            <person name="Yamaguchi H."/>
            <person name="Nakajima N."/>
            <person name="Kawachi M."/>
        </authorList>
    </citation>
    <scope>NUCLEOTIDE SEQUENCE [LARGE SCALE GENOMIC DNA]</scope>
    <source>
        <strain evidence="2 3">NIES-35</strain>
    </source>
</reference>
<feature type="signal peptide" evidence="1">
    <location>
        <begin position="1"/>
        <end position="25"/>
    </location>
</feature>
<dbReference type="OrthoDB" id="532139at2759"/>
<keyword evidence="3" id="KW-1185">Reference proteome</keyword>
<dbReference type="InterPro" id="IPR017853">
    <property type="entry name" value="GH"/>
</dbReference>
<dbReference type="EMBL" id="BDRX01000214">
    <property type="protein sequence ID" value="GBG00356.1"/>
    <property type="molecule type" value="Genomic_DNA"/>
</dbReference>
<proteinExistence type="predicted"/>
<evidence type="ECO:0000313" key="3">
    <source>
        <dbReference type="Proteomes" id="UP000247498"/>
    </source>
</evidence>
<feature type="chain" id="PRO_5016064659" description="Glycoside hydrolase" evidence="1">
    <location>
        <begin position="26"/>
        <end position="428"/>
    </location>
</feature>
<name>A0A2V0PSM5_9CHLO</name>
<dbReference type="InParanoid" id="A0A2V0PSM5"/>
<dbReference type="Proteomes" id="UP000247498">
    <property type="component" value="Unassembled WGS sequence"/>
</dbReference>
<keyword evidence="1" id="KW-0732">Signal</keyword>
<evidence type="ECO:0000256" key="1">
    <source>
        <dbReference type="SAM" id="SignalP"/>
    </source>
</evidence>
<sequence>MRPLLAAALAAAAALLLAAPAPAAAAVAEFVPSVVMTNFGEMGGPCFSMVDKAASLNANSIKFVPTVHYWGSADRIDKYCYRDESWNCVDATPDTMRRYRDLLSSCIKHAVSKGLDVAILAHLDNMREYTWRNLLQFDPTAQYGGASYADVVLRPMADAVNQAVGSGTNVIFTINGETGKSVSQYANSWLALVPTVRSWLMAGGRMSRDKAQVAVSLNYNKLHGWISLASIDPNDIAAGFDKAWKEQSPGKPIDNKGMKALYDAVDVIGVSAYPPLYVGFKMADLNKPIEMHANELAYSGINLKSLLDSGKKLVISEWGVGGGTQDGFAVAPSVNYVAQYPFFGLWYPYADYKNPWKRSDYNDYRKYLYRMTADYLSNGGGTYPIDKVYVWTAGSWDALGVHFQSSDGSGSWADNEIIDLVKNHNSKV</sequence>
<accession>A0A2V0PSM5</accession>